<dbReference type="Proteomes" id="UP001412239">
    <property type="component" value="Unassembled WGS sequence"/>
</dbReference>
<feature type="region of interest" description="Disordered" evidence="1">
    <location>
        <begin position="151"/>
        <end position="329"/>
    </location>
</feature>
<feature type="compositionally biased region" description="Polar residues" evidence="1">
    <location>
        <begin position="8"/>
        <end position="18"/>
    </location>
</feature>
<feature type="compositionally biased region" description="Pro residues" evidence="1">
    <location>
        <begin position="466"/>
        <end position="480"/>
    </location>
</feature>
<proteinExistence type="predicted"/>
<feature type="region of interest" description="Disordered" evidence="1">
    <location>
        <begin position="453"/>
        <end position="480"/>
    </location>
</feature>
<feature type="compositionally biased region" description="Polar residues" evidence="1">
    <location>
        <begin position="631"/>
        <end position="655"/>
    </location>
</feature>
<feature type="compositionally biased region" description="Polar residues" evidence="1">
    <location>
        <begin position="34"/>
        <end position="43"/>
    </location>
</feature>
<evidence type="ECO:0000256" key="1">
    <source>
        <dbReference type="SAM" id="MobiDB-lite"/>
    </source>
</evidence>
<sequence length="685" mass="73481">MSDVVNDPAQNKEISQNDPCKDQESVIPRGPQVIPSSEPSTPSRPWPDIQASRGLDSNGCDKTNFTETADGAKPKELSPVTVCNPLQRQIKSLDIDSQPHSNPPEGPGFGNFSNFQFPDCGLTDGDKGHGKVSAWGARIGSVLAIPMRRIGSRGKSVDSQKSAQSNIDALERERSPSKAWPDPYSDGHDISIGCVRFPSPARTDPEETLHRGNPSSRVETHYPALRNTRDGRFGSSVGTPPQSPPAQSRSRVRQTFSKCSDKIAARRESPGVDSDHQSQPFASGRPSLLDPSKKSKSRVNRFLRPEQRNDTEDTVPPTTLHDGGSDIFPGAPHVAILGASTNSEQPPPAKPGFRSNLTKRVHSARKRMSLPFIFGSEVATLYSPIETLGQRAVPSEPLRGTAVTSGGLPAHFSLHSEDVSAAVSAAPPYLEHNHVTQEWTLQDFRDMNIIQSSPSSDLLGYEGSPFRPPPPETNNPAKVPTPPHALSVAPKINVVAPFGSQEYIPEAEAGRGMPEVSGVPWDITTHHGNACQEGPRDKLKPGIDANEPDAPALQRISALPENKPIELLEEEERRNRRDSRVMGLNPETIPGDGGLAGQADEDGRRDTYGAAIREIAGLDLTLRGPPVLHSNNLGNVSGPSNSVNEFSSPAPQLASNDEGDAATFPAIPSSDSSEPKTIPATSSQP</sequence>
<keyword evidence="3" id="KW-1185">Reference proteome</keyword>
<feature type="region of interest" description="Disordered" evidence="1">
    <location>
        <begin position="553"/>
        <end position="602"/>
    </location>
</feature>
<reference evidence="2" key="1">
    <citation type="submission" date="2015-10" db="EMBL/GenBank/DDBJ databases">
        <authorList>
            <person name="Regsiter A."/>
            <person name="william w."/>
        </authorList>
    </citation>
    <scope>NUCLEOTIDE SEQUENCE</scope>
    <source>
        <strain evidence="2">Montdore</strain>
    </source>
</reference>
<dbReference type="EMBL" id="LN891125">
    <property type="protein sequence ID" value="CUS08582.1"/>
    <property type="molecule type" value="Genomic_DNA"/>
</dbReference>
<feature type="compositionally biased region" description="Polar residues" evidence="1">
    <location>
        <begin position="157"/>
        <end position="167"/>
    </location>
</feature>
<protein>
    <submittedName>
        <fullName evidence="2">Uncharacterized protein</fullName>
    </submittedName>
</protein>
<name>A0A292PLN0_9PEZI</name>
<dbReference type="AlphaFoldDB" id="A0A292PLN0"/>
<feature type="compositionally biased region" description="Basic and acidic residues" evidence="1">
    <location>
        <begin position="563"/>
        <end position="580"/>
    </location>
</feature>
<accession>A0A292PLN0</accession>
<evidence type="ECO:0000313" key="2">
    <source>
        <dbReference type="EMBL" id="CUS08582.1"/>
    </source>
</evidence>
<organism evidence="2 3">
    <name type="scientific">Tuber aestivum</name>
    <name type="common">summer truffle</name>
    <dbReference type="NCBI Taxonomy" id="59557"/>
    <lineage>
        <taxon>Eukaryota</taxon>
        <taxon>Fungi</taxon>
        <taxon>Dikarya</taxon>
        <taxon>Ascomycota</taxon>
        <taxon>Pezizomycotina</taxon>
        <taxon>Pezizomycetes</taxon>
        <taxon>Pezizales</taxon>
        <taxon>Tuberaceae</taxon>
        <taxon>Tuber</taxon>
    </lineage>
</organism>
<gene>
    <name evidence="2" type="ORF">GSTUAT00007347001</name>
</gene>
<feature type="region of interest" description="Disordered" evidence="1">
    <location>
        <begin position="1"/>
        <end position="81"/>
    </location>
</feature>
<evidence type="ECO:0000313" key="3">
    <source>
        <dbReference type="Proteomes" id="UP001412239"/>
    </source>
</evidence>
<feature type="compositionally biased region" description="Basic and acidic residues" evidence="1">
    <location>
        <begin position="259"/>
        <end position="276"/>
    </location>
</feature>
<feature type="region of interest" description="Disordered" evidence="1">
    <location>
        <begin position="631"/>
        <end position="685"/>
    </location>
</feature>